<protein>
    <submittedName>
        <fullName evidence="1">Conserved domain protein</fullName>
    </submittedName>
</protein>
<gene>
    <name evidence="1" type="ORF">HMPREF9303_1751</name>
</gene>
<evidence type="ECO:0000313" key="1">
    <source>
        <dbReference type="EMBL" id="EGC86050.1"/>
    </source>
</evidence>
<proteinExistence type="predicted"/>
<evidence type="ECO:0000313" key="2">
    <source>
        <dbReference type="Proteomes" id="UP000003155"/>
    </source>
</evidence>
<organism evidence="1 2">
    <name type="scientific">Prevotella denticola CRIS 18C-A</name>
    <dbReference type="NCBI Taxonomy" id="944557"/>
    <lineage>
        <taxon>Bacteria</taxon>
        <taxon>Pseudomonadati</taxon>
        <taxon>Bacteroidota</taxon>
        <taxon>Bacteroidia</taxon>
        <taxon>Bacteroidales</taxon>
        <taxon>Prevotellaceae</taxon>
        <taxon>Prevotella</taxon>
    </lineage>
</organism>
<dbReference type="Proteomes" id="UP000003155">
    <property type="component" value="Unassembled WGS sequence"/>
</dbReference>
<accession>F0H819</accession>
<sequence>MLNSRSYVSFSVITSQNAPLNTRKNKKIRNSLLIILDKKFLKMLNV</sequence>
<keyword evidence="2" id="KW-1185">Reference proteome</keyword>
<reference evidence="1 2" key="1">
    <citation type="submission" date="2011-02" db="EMBL/GenBank/DDBJ databases">
        <authorList>
            <person name="Durkin A.S."/>
            <person name="Madupu R."/>
            <person name="Torralba M."/>
            <person name="Gillis M."/>
            <person name="Methe B."/>
            <person name="Sutton G."/>
            <person name="Nelson K.E."/>
        </authorList>
    </citation>
    <scope>NUCLEOTIDE SEQUENCE [LARGE SCALE GENOMIC DNA]</scope>
    <source>
        <strain evidence="1 2">CRIS 18C-A</strain>
    </source>
</reference>
<dbReference type="EMBL" id="AEXO01000080">
    <property type="protein sequence ID" value="EGC86050.1"/>
    <property type="molecule type" value="Genomic_DNA"/>
</dbReference>
<dbReference type="AlphaFoldDB" id="F0H819"/>
<comment type="caution">
    <text evidence="1">The sequence shown here is derived from an EMBL/GenBank/DDBJ whole genome shotgun (WGS) entry which is preliminary data.</text>
</comment>
<name>F0H819_9BACT</name>